<dbReference type="OrthoDB" id="2012278at2759"/>
<evidence type="ECO:0000256" key="2">
    <source>
        <dbReference type="ARBA" id="ARBA00022729"/>
    </source>
</evidence>
<reference evidence="7 8" key="1">
    <citation type="submission" date="2015-01" db="EMBL/GenBank/DDBJ databases">
        <title>The Genome Sequence of Exophiala xenobiotica CBS118157.</title>
        <authorList>
            <consortium name="The Broad Institute Genomics Platform"/>
            <person name="Cuomo C."/>
            <person name="de Hoog S."/>
            <person name="Gorbushina A."/>
            <person name="Stielow B."/>
            <person name="Teixiera M."/>
            <person name="Abouelleil A."/>
            <person name="Chapman S.B."/>
            <person name="Priest M."/>
            <person name="Young S.K."/>
            <person name="Wortman J."/>
            <person name="Nusbaum C."/>
            <person name="Birren B."/>
        </authorList>
    </citation>
    <scope>NUCLEOTIDE SEQUENCE [LARGE SCALE GENOMIC DNA]</scope>
    <source>
        <strain evidence="7 8">CBS 118157</strain>
    </source>
</reference>
<dbReference type="AlphaFoldDB" id="A0A0D2DAB5"/>
<feature type="domain" description="Glycosyl hydrolase family 30 TIM-barrel" evidence="5">
    <location>
        <begin position="137"/>
        <end position="239"/>
    </location>
</feature>
<evidence type="ECO:0000259" key="5">
    <source>
        <dbReference type="Pfam" id="PF02055"/>
    </source>
</evidence>
<keyword evidence="8" id="KW-1185">Reference proteome</keyword>
<dbReference type="Proteomes" id="UP000054342">
    <property type="component" value="Unassembled WGS sequence"/>
</dbReference>
<evidence type="ECO:0000313" key="8">
    <source>
        <dbReference type="Proteomes" id="UP000054342"/>
    </source>
</evidence>
<evidence type="ECO:0000259" key="6">
    <source>
        <dbReference type="Pfam" id="PF17189"/>
    </source>
</evidence>
<dbReference type="STRING" id="348802.A0A0D2DAB5"/>
<dbReference type="InterPro" id="IPR033453">
    <property type="entry name" value="Glyco_hydro_30_TIM-barrel"/>
</dbReference>
<dbReference type="GO" id="GO:0016020">
    <property type="term" value="C:membrane"/>
    <property type="evidence" value="ECO:0007669"/>
    <property type="project" value="GOC"/>
</dbReference>
<dbReference type="RefSeq" id="XP_013319856.1">
    <property type="nucleotide sequence ID" value="XM_013464402.1"/>
</dbReference>
<dbReference type="GO" id="GO:0004348">
    <property type="term" value="F:glucosylceramidase activity"/>
    <property type="evidence" value="ECO:0007669"/>
    <property type="project" value="InterPro"/>
</dbReference>
<dbReference type="HOGENOM" id="CLU_031530_1_0_1"/>
<dbReference type="Pfam" id="PF17189">
    <property type="entry name" value="Glyco_hydro_30C"/>
    <property type="match status" value="1"/>
</dbReference>
<keyword evidence="3 4" id="KW-0378">Hydrolase</keyword>
<dbReference type="PROSITE" id="PS51257">
    <property type="entry name" value="PROKAR_LIPOPROTEIN"/>
    <property type="match status" value="1"/>
</dbReference>
<keyword evidence="4" id="KW-0326">Glycosidase</keyword>
<evidence type="ECO:0008006" key="9">
    <source>
        <dbReference type="Google" id="ProtNLM"/>
    </source>
</evidence>
<keyword evidence="2" id="KW-0732">Signal</keyword>
<dbReference type="InterPro" id="IPR033452">
    <property type="entry name" value="GH30_C"/>
</dbReference>
<sequence length="482" mass="52866">MLGRACQKPQIGKMKSLIVFVAATGCSAWSYTPNTTYSASISVNALQKYQTMIGGGCSGAFGIACQQFGSAGLSVAKQDIVTQTLFDENIGGLSIVRNDIGSTPSYVAGDVASILPICPATPAGPFNYVWDGNDTCQLQLTQTAFKYNPNIYVYADAWSAPGCMKSVGTEDNGGFICGVRGATNCSADWRQAYADYLVQYVKFYEQEGIEVSLLGAYNEPDFNPVTYASMESDGYQAKDFLEVLYPTAKAAFPNISVACCDATGARQERNILYELEQAGGSDLFDVATWHNYQSNPERPFNSNGKPNMMTEWADGTGKWNAYWDVTGQLAEGFQWALYMHNAFVNSETSGYTHWWCAQNTTGDNALIRLEYDNYYVSARLWAFASYFRFARPGAVRIEASSSAENLYVSAYINTNGTIAIPVINEAHFPYELSIDLTGINATMATAYLTNNEHNVTMTGQTQIGRTFMATIEPRAMKTFFLS</sequence>
<dbReference type="InterPro" id="IPR001139">
    <property type="entry name" value="Glyco_hydro_30"/>
</dbReference>
<evidence type="ECO:0000256" key="1">
    <source>
        <dbReference type="ARBA" id="ARBA00005382"/>
    </source>
</evidence>
<dbReference type="InterPro" id="IPR017853">
    <property type="entry name" value="GH"/>
</dbReference>
<accession>A0A0D2DAB5</accession>
<dbReference type="GeneID" id="25325637"/>
<dbReference type="SUPFAM" id="SSF51445">
    <property type="entry name" value="(Trans)glycosidases"/>
    <property type="match status" value="1"/>
</dbReference>
<dbReference type="Pfam" id="PF02055">
    <property type="entry name" value="Glyco_hydro_30"/>
    <property type="match status" value="1"/>
</dbReference>
<dbReference type="PANTHER" id="PTHR11069">
    <property type="entry name" value="GLUCOSYLCERAMIDASE"/>
    <property type="match status" value="1"/>
</dbReference>
<dbReference type="GO" id="GO:0006680">
    <property type="term" value="P:glucosylceramide catabolic process"/>
    <property type="evidence" value="ECO:0007669"/>
    <property type="project" value="TreeGrafter"/>
</dbReference>
<dbReference type="Gene3D" id="2.60.40.1180">
    <property type="entry name" value="Golgi alpha-mannosidase II"/>
    <property type="match status" value="1"/>
</dbReference>
<evidence type="ECO:0000256" key="3">
    <source>
        <dbReference type="ARBA" id="ARBA00022801"/>
    </source>
</evidence>
<protein>
    <recommendedName>
        <fullName evidence="9">Glycosyl hydrolase family 30 TIM-barrel domain-containing protein</fullName>
    </recommendedName>
</protein>
<dbReference type="PANTHER" id="PTHR11069:SF23">
    <property type="entry name" value="LYSOSOMAL ACID GLUCOSYLCERAMIDASE"/>
    <property type="match status" value="1"/>
</dbReference>
<dbReference type="SUPFAM" id="SSF51011">
    <property type="entry name" value="Glycosyl hydrolase domain"/>
    <property type="match status" value="1"/>
</dbReference>
<dbReference type="EMBL" id="KN847318">
    <property type="protein sequence ID" value="KIW59272.1"/>
    <property type="molecule type" value="Genomic_DNA"/>
</dbReference>
<organism evidence="7 8">
    <name type="scientific">Exophiala xenobiotica</name>
    <dbReference type="NCBI Taxonomy" id="348802"/>
    <lineage>
        <taxon>Eukaryota</taxon>
        <taxon>Fungi</taxon>
        <taxon>Dikarya</taxon>
        <taxon>Ascomycota</taxon>
        <taxon>Pezizomycotina</taxon>
        <taxon>Eurotiomycetes</taxon>
        <taxon>Chaetothyriomycetidae</taxon>
        <taxon>Chaetothyriales</taxon>
        <taxon>Herpotrichiellaceae</taxon>
        <taxon>Exophiala</taxon>
    </lineage>
</organism>
<evidence type="ECO:0000313" key="7">
    <source>
        <dbReference type="EMBL" id="KIW59272.1"/>
    </source>
</evidence>
<proteinExistence type="inferred from homology"/>
<dbReference type="InterPro" id="IPR013780">
    <property type="entry name" value="Glyco_hydro_b"/>
</dbReference>
<evidence type="ECO:0000256" key="4">
    <source>
        <dbReference type="RuleBase" id="RU361188"/>
    </source>
</evidence>
<name>A0A0D2DAB5_9EURO</name>
<comment type="similarity">
    <text evidence="1 4">Belongs to the glycosyl hydrolase 30 family.</text>
</comment>
<dbReference type="Gene3D" id="3.20.20.80">
    <property type="entry name" value="Glycosidases"/>
    <property type="match status" value="1"/>
</dbReference>
<feature type="domain" description="Glycosyl hydrolase family 30 beta sandwich" evidence="6">
    <location>
        <begin position="393"/>
        <end position="479"/>
    </location>
</feature>
<gene>
    <name evidence="7" type="ORF">PV05_03729</name>
</gene>